<proteinExistence type="predicted"/>
<accession>A0A0G0NI66</accession>
<dbReference type="InterPro" id="IPR039440">
    <property type="entry name" value="DUF3850"/>
</dbReference>
<protein>
    <recommendedName>
        <fullName evidence="1">DUF3850 domain-containing protein</fullName>
    </recommendedName>
</protein>
<feature type="domain" description="DUF3850" evidence="1">
    <location>
        <begin position="7"/>
        <end position="65"/>
    </location>
</feature>
<sequence>MAIIKKKAWQGYYEQVVSGEKKFDMRVADFPVVAGDTLVLEEWNPETKEYTGRSISKKVGYVGTFSLDAFGQREALEEHGLHVIQFEDDE</sequence>
<evidence type="ECO:0000313" key="3">
    <source>
        <dbReference type="Proteomes" id="UP000034665"/>
    </source>
</evidence>
<dbReference type="Gene3D" id="2.30.130.30">
    <property type="entry name" value="Hypothetical protein"/>
    <property type="match status" value="1"/>
</dbReference>
<organism evidence="2 3">
    <name type="scientific">Candidatus Wolfebacteria bacterium GW2011_GWC2_39_22</name>
    <dbReference type="NCBI Taxonomy" id="1619013"/>
    <lineage>
        <taxon>Bacteria</taxon>
        <taxon>Candidatus Wolfeibacteriota</taxon>
    </lineage>
</organism>
<name>A0A0G0NI66_9BACT</name>
<reference evidence="2 3" key="1">
    <citation type="journal article" date="2015" name="Nature">
        <title>rRNA introns, odd ribosomes, and small enigmatic genomes across a large radiation of phyla.</title>
        <authorList>
            <person name="Brown C.T."/>
            <person name="Hug L.A."/>
            <person name="Thomas B.C."/>
            <person name="Sharon I."/>
            <person name="Castelle C.J."/>
            <person name="Singh A."/>
            <person name="Wilkins M.J."/>
            <person name="Williams K.H."/>
            <person name="Banfield J.F."/>
        </authorList>
    </citation>
    <scope>NUCLEOTIDE SEQUENCE [LARGE SCALE GENOMIC DNA]</scope>
</reference>
<dbReference type="Pfam" id="PF12961">
    <property type="entry name" value="DUF3850"/>
    <property type="match status" value="1"/>
</dbReference>
<gene>
    <name evidence="2" type="ORF">UT41_C0001G0065</name>
</gene>
<evidence type="ECO:0000259" key="1">
    <source>
        <dbReference type="Pfam" id="PF12961"/>
    </source>
</evidence>
<dbReference type="AlphaFoldDB" id="A0A0G0NI66"/>
<evidence type="ECO:0000313" key="2">
    <source>
        <dbReference type="EMBL" id="KKR12521.1"/>
    </source>
</evidence>
<comment type="caution">
    <text evidence="2">The sequence shown here is derived from an EMBL/GenBank/DDBJ whole genome shotgun (WGS) entry which is preliminary data.</text>
</comment>
<dbReference type="EMBL" id="LBWR01000001">
    <property type="protein sequence ID" value="KKR12521.1"/>
    <property type="molecule type" value="Genomic_DNA"/>
</dbReference>
<dbReference type="STRING" id="1619013.UT41_C0001G0065"/>
<dbReference type="Proteomes" id="UP000034665">
    <property type="component" value="Unassembled WGS sequence"/>
</dbReference>